<evidence type="ECO:0000313" key="3">
    <source>
        <dbReference type="Proteomes" id="UP000316093"/>
    </source>
</evidence>
<reference evidence="2 3" key="1">
    <citation type="submission" date="2019-06" db="EMBL/GenBank/DDBJ databases">
        <title>A complete genome sequence for Luteibacter pinisoli MAH-14.</title>
        <authorList>
            <person name="Baltrus D.A."/>
        </authorList>
    </citation>
    <scope>NUCLEOTIDE SEQUENCE [LARGE SCALE GENOMIC DNA]</scope>
    <source>
        <strain evidence="2 3">MAH-14</strain>
    </source>
</reference>
<dbReference type="OrthoDB" id="9155428at2"/>
<evidence type="ECO:0000313" key="2">
    <source>
        <dbReference type="EMBL" id="QDE39791.1"/>
    </source>
</evidence>
<dbReference type="InterPro" id="IPR045929">
    <property type="entry name" value="DUF6348"/>
</dbReference>
<protein>
    <submittedName>
        <fullName evidence="2">Uncharacterized protein</fullName>
    </submittedName>
</protein>
<dbReference type="EMBL" id="CP041046">
    <property type="protein sequence ID" value="QDE39791.1"/>
    <property type="molecule type" value="Genomic_DNA"/>
</dbReference>
<evidence type="ECO:0000256" key="1">
    <source>
        <dbReference type="SAM" id="MobiDB-lite"/>
    </source>
</evidence>
<dbReference type="AlphaFoldDB" id="A0A4Y5Z3D5"/>
<organism evidence="2 3">
    <name type="scientific">Luteibacter pinisoli</name>
    <dbReference type="NCBI Taxonomy" id="2589080"/>
    <lineage>
        <taxon>Bacteria</taxon>
        <taxon>Pseudomonadati</taxon>
        <taxon>Pseudomonadota</taxon>
        <taxon>Gammaproteobacteria</taxon>
        <taxon>Lysobacterales</taxon>
        <taxon>Rhodanobacteraceae</taxon>
        <taxon>Luteibacter</taxon>
    </lineage>
</organism>
<feature type="region of interest" description="Disordered" evidence="1">
    <location>
        <begin position="1"/>
        <end position="26"/>
    </location>
</feature>
<dbReference type="Proteomes" id="UP000316093">
    <property type="component" value="Chromosome"/>
</dbReference>
<keyword evidence="3" id="KW-1185">Reference proteome</keyword>
<name>A0A4Y5Z3D5_9GAMM</name>
<dbReference type="Pfam" id="PF19875">
    <property type="entry name" value="DUF6348"/>
    <property type="match status" value="1"/>
</dbReference>
<gene>
    <name evidence="2" type="ORF">FIV34_11525</name>
</gene>
<dbReference type="RefSeq" id="WP_139982855.1">
    <property type="nucleotide sequence ID" value="NZ_CP041046.1"/>
</dbReference>
<proteinExistence type="predicted"/>
<sequence length="250" mass="27479">MDWLKRLTSRPVKNKPEHTEPPGQVADPTEMLAHALRSHGIEVTRVGDVLLLPGDLGLKASVHDVPSANPGTYMVGYELIALSPLTANKPVFSSMFGHGDSREKAITNSFVKTMIGPLHVMLEALANHVCDPPRTTLETWVAATASWNVFEGQVVTEESEGWTHSLTSTYREHGWPALRRMFEATQGRGHHSISVTLASFNSEVSGIDILLDDEPWVEAVEHFQTLPWQTGAGYESARHFAIALDKDPAP</sequence>
<dbReference type="KEGG" id="lpy:FIV34_11525"/>
<accession>A0A4Y5Z3D5</accession>